<organism evidence="1 2">
    <name type="scientific">Oedothorax gibbosus</name>
    <dbReference type="NCBI Taxonomy" id="931172"/>
    <lineage>
        <taxon>Eukaryota</taxon>
        <taxon>Metazoa</taxon>
        <taxon>Ecdysozoa</taxon>
        <taxon>Arthropoda</taxon>
        <taxon>Chelicerata</taxon>
        <taxon>Arachnida</taxon>
        <taxon>Araneae</taxon>
        <taxon>Araneomorphae</taxon>
        <taxon>Entelegynae</taxon>
        <taxon>Araneoidea</taxon>
        <taxon>Linyphiidae</taxon>
        <taxon>Erigoninae</taxon>
        <taxon>Oedothorax</taxon>
    </lineage>
</organism>
<dbReference type="Proteomes" id="UP000827092">
    <property type="component" value="Unassembled WGS sequence"/>
</dbReference>
<name>A0AAV6TR14_9ARAC</name>
<protein>
    <submittedName>
        <fullName evidence="1">Uncharacterized protein</fullName>
    </submittedName>
</protein>
<reference evidence="1 2" key="1">
    <citation type="journal article" date="2022" name="Nat. Ecol. Evol.">
        <title>A masculinizing supergene underlies an exaggerated male reproductive morph in a spider.</title>
        <authorList>
            <person name="Hendrickx F."/>
            <person name="De Corte Z."/>
            <person name="Sonet G."/>
            <person name="Van Belleghem S.M."/>
            <person name="Kostlbacher S."/>
            <person name="Vangestel C."/>
        </authorList>
    </citation>
    <scope>NUCLEOTIDE SEQUENCE [LARGE SCALE GENOMIC DNA]</scope>
    <source>
        <strain evidence="1">W744_W776</strain>
    </source>
</reference>
<accession>A0AAV6TR14</accession>
<dbReference type="InterPro" id="IPR027417">
    <property type="entry name" value="P-loop_NTPase"/>
</dbReference>
<evidence type="ECO:0000313" key="2">
    <source>
        <dbReference type="Proteomes" id="UP000827092"/>
    </source>
</evidence>
<dbReference type="Gene3D" id="3.40.50.300">
    <property type="entry name" value="P-loop containing nucleotide triphosphate hydrolases"/>
    <property type="match status" value="1"/>
</dbReference>
<gene>
    <name evidence="1" type="ORF">JTE90_003075</name>
</gene>
<keyword evidence="2" id="KW-1185">Reference proteome</keyword>
<evidence type="ECO:0000313" key="1">
    <source>
        <dbReference type="EMBL" id="KAG8173896.1"/>
    </source>
</evidence>
<comment type="caution">
    <text evidence="1">The sequence shown here is derived from an EMBL/GenBank/DDBJ whole genome shotgun (WGS) entry which is preliminary data.</text>
</comment>
<proteinExistence type="predicted"/>
<sequence length="106" mass="12372">MYYPVPFESIRTLLSPQSSEFDIDFFHPQIEKVIAASIEVFKQELLTLKLKDFYFLLEANRRRFIIGNELNMEPASTNDFKKLCEGSALNVRVKYCADRVVFKTPT</sequence>
<dbReference type="AlphaFoldDB" id="A0AAV6TR14"/>
<dbReference type="EMBL" id="JAFNEN010001442">
    <property type="protein sequence ID" value="KAG8173896.1"/>
    <property type="molecule type" value="Genomic_DNA"/>
</dbReference>